<dbReference type="EMBL" id="JAERQM010000001">
    <property type="protein sequence ID" value="MBU8543408.1"/>
    <property type="molecule type" value="Genomic_DNA"/>
</dbReference>
<sequence length="584" mass="64689">MASPTGSYLLVRDKRHSIRLRVPLDLVPRLGRAELVRALGTSDRRSARFVVAGVALRLRLFWAMVRKTPPLTPEELRRIADDWLRAALADQWKLLERGDFADAMAPAGLDAAERRAYSAYMFGLDADLTADRIVEGDYRRFDTDAGQLLSVAGHGERRGTQERAILSRLMLERFADLQRTKLAWAEGNVGSVPPQLISRTSMPTTTAARDHAGDGAEAAPCPKPASRSIAEAGEIFVASMRQRRIKEKHVIDVQSDLKLLVEAFGSERHVAEVTASDAGRLWEALRSLPPHFRRHPLLEGLGLFEKAEKARELGLRPLGYRTVNSYFRTLSNLFEQERKAAQVPSNPFHGTRERKPPRFVKQVKTFTATELEMLFASPLFQGAKSTAKPYDAGDHLVSDWRFWAPLIALMTGARIGEIAQLSPGDIRVEQGFAVLDINEAAGKTLKNAATARLIPLHDVLVELGLMRLAAERVAAKSLRLLPGMPVPIHGDPGKAPGQWMSERFLPRMKLKTRAGLGFHSFRHTLKTLLRNAQVPDSVSNNVCGHDKRTVGDDYGSIDLAAMKSGLIAIKLPDSLLRLGPRHVD</sequence>
<proteinExistence type="predicted"/>
<gene>
    <name evidence="3" type="ORF">JJQ90_06805</name>
</gene>
<dbReference type="PROSITE" id="PS51898">
    <property type="entry name" value="TYR_RECOMBINASE"/>
    <property type="match status" value="1"/>
</dbReference>
<dbReference type="RefSeq" id="WP_216873672.1">
    <property type="nucleotide sequence ID" value="NZ_JAERQM010000001.1"/>
</dbReference>
<dbReference type="InterPro" id="IPR046668">
    <property type="entry name" value="DUF6538"/>
</dbReference>
<dbReference type="Pfam" id="PF00589">
    <property type="entry name" value="Phage_integrase"/>
    <property type="match status" value="1"/>
</dbReference>
<reference evidence="3 4" key="1">
    <citation type="submission" date="2021-01" db="EMBL/GenBank/DDBJ databases">
        <title>Roseomonas sp. nov, a bacterium isolated from an oil production mixture in Yumen Oilfield.</title>
        <authorList>
            <person name="Wu D."/>
        </authorList>
    </citation>
    <scope>NUCLEOTIDE SEQUENCE [LARGE SCALE GENOMIC DNA]</scope>
    <source>
        <strain evidence="3 4">ROY-5-3</strain>
    </source>
</reference>
<evidence type="ECO:0000259" key="2">
    <source>
        <dbReference type="PROSITE" id="PS51898"/>
    </source>
</evidence>
<feature type="domain" description="Tyr recombinase" evidence="2">
    <location>
        <begin position="361"/>
        <end position="567"/>
    </location>
</feature>
<name>A0ABS6H409_9PROT</name>
<feature type="compositionally biased region" description="Polar residues" evidence="1">
    <location>
        <begin position="197"/>
        <end position="207"/>
    </location>
</feature>
<accession>A0ABS6H409</accession>
<organism evidence="3 4">
    <name type="scientific">Falsiroseomonas oleicola</name>
    <dbReference type="NCBI Taxonomy" id="2801474"/>
    <lineage>
        <taxon>Bacteria</taxon>
        <taxon>Pseudomonadati</taxon>
        <taxon>Pseudomonadota</taxon>
        <taxon>Alphaproteobacteria</taxon>
        <taxon>Acetobacterales</taxon>
        <taxon>Roseomonadaceae</taxon>
        <taxon>Falsiroseomonas</taxon>
    </lineage>
</organism>
<dbReference type="Pfam" id="PF20172">
    <property type="entry name" value="DUF6538"/>
    <property type="match status" value="1"/>
</dbReference>
<evidence type="ECO:0000313" key="3">
    <source>
        <dbReference type="EMBL" id="MBU8543408.1"/>
    </source>
</evidence>
<dbReference type="CDD" id="cd01184">
    <property type="entry name" value="INT_C_like_1"/>
    <property type="match status" value="1"/>
</dbReference>
<protein>
    <submittedName>
        <fullName evidence="3">Site-specific integrase</fullName>
    </submittedName>
</protein>
<dbReference type="InterPro" id="IPR002104">
    <property type="entry name" value="Integrase_catalytic"/>
</dbReference>
<keyword evidence="4" id="KW-1185">Reference proteome</keyword>
<feature type="region of interest" description="Disordered" evidence="1">
    <location>
        <begin position="195"/>
        <end position="225"/>
    </location>
</feature>
<dbReference type="Proteomes" id="UP000689967">
    <property type="component" value="Unassembled WGS sequence"/>
</dbReference>
<evidence type="ECO:0000313" key="4">
    <source>
        <dbReference type="Proteomes" id="UP000689967"/>
    </source>
</evidence>
<comment type="caution">
    <text evidence="3">The sequence shown here is derived from an EMBL/GenBank/DDBJ whole genome shotgun (WGS) entry which is preliminary data.</text>
</comment>
<evidence type="ECO:0000256" key="1">
    <source>
        <dbReference type="SAM" id="MobiDB-lite"/>
    </source>
</evidence>